<keyword evidence="6 12" id="KW-1133">Transmembrane helix</keyword>
<dbReference type="InterPro" id="IPR013586">
    <property type="entry name" value="PSMD3_C"/>
</dbReference>
<dbReference type="AlphaFoldDB" id="A0A1Z5J7P1"/>
<evidence type="ECO:0000313" key="15">
    <source>
        <dbReference type="Proteomes" id="UP000198406"/>
    </source>
</evidence>
<feature type="transmembrane region" description="Helical" evidence="12">
    <location>
        <begin position="101"/>
        <end position="127"/>
    </location>
</feature>
<evidence type="ECO:0000256" key="2">
    <source>
        <dbReference type="ARBA" id="ARBA00007912"/>
    </source>
</evidence>
<feature type="transmembrane region" description="Helical" evidence="12">
    <location>
        <begin position="364"/>
        <end position="381"/>
    </location>
</feature>
<evidence type="ECO:0000256" key="4">
    <source>
        <dbReference type="ARBA" id="ARBA00022692"/>
    </source>
</evidence>
<keyword evidence="5 14" id="KW-0647">Proteasome</keyword>
<evidence type="ECO:0000256" key="9">
    <source>
        <dbReference type="ARBA" id="ARBA00023303"/>
    </source>
</evidence>
<evidence type="ECO:0000256" key="6">
    <source>
        <dbReference type="ARBA" id="ARBA00022989"/>
    </source>
</evidence>
<dbReference type="InParanoid" id="A0A1Z5J7P1"/>
<evidence type="ECO:0000256" key="8">
    <source>
        <dbReference type="ARBA" id="ARBA00023136"/>
    </source>
</evidence>
<dbReference type="PANTHER" id="PTHR10758:SF2">
    <property type="entry name" value="26S PROTEASOME NON-ATPASE REGULATORY SUBUNIT 3"/>
    <property type="match status" value="1"/>
</dbReference>
<name>A0A1Z5J7P1_FISSO</name>
<comment type="similarity">
    <text evidence="2">Belongs to the proteasome subunit S3 family.</text>
</comment>
<dbReference type="EMBL" id="BDSP01000013">
    <property type="protein sequence ID" value="GAX09969.1"/>
    <property type="molecule type" value="Genomic_DNA"/>
</dbReference>
<evidence type="ECO:0000256" key="12">
    <source>
        <dbReference type="SAM" id="Phobius"/>
    </source>
</evidence>
<feature type="transmembrane region" description="Helical" evidence="12">
    <location>
        <begin position="408"/>
        <end position="427"/>
    </location>
</feature>
<dbReference type="Pfam" id="PF07885">
    <property type="entry name" value="Ion_trans_2"/>
    <property type="match status" value="1"/>
</dbReference>
<dbReference type="Pfam" id="PF25573">
    <property type="entry name" value="TPR_PSMD3_N"/>
    <property type="match status" value="1"/>
</dbReference>
<evidence type="ECO:0000256" key="10">
    <source>
        <dbReference type="RuleBase" id="RU003857"/>
    </source>
</evidence>
<feature type="domain" description="PCI" evidence="13">
    <location>
        <begin position="766"/>
        <end position="945"/>
    </location>
</feature>
<dbReference type="Gene3D" id="1.25.40.570">
    <property type="match status" value="1"/>
</dbReference>
<dbReference type="InterPro" id="IPR036390">
    <property type="entry name" value="WH_DNA-bd_sf"/>
</dbReference>
<evidence type="ECO:0000256" key="3">
    <source>
        <dbReference type="ARBA" id="ARBA00022448"/>
    </source>
</evidence>
<dbReference type="SMART" id="SM00753">
    <property type="entry name" value="PAM"/>
    <property type="match status" value="1"/>
</dbReference>
<dbReference type="InterPro" id="IPR013099">
    <property type="entry name" value="K_chnl_dom"/>
</dbReference>
<keyword evidence="8 12" id="KW-0472">Membrane</keyword>
<keyword evidence="9 10" id="KW-0407">Ion channel</keyword>
<dbReference type="PROSITE" id="PS50250">
    <property type="entry name" value="PCI"/>
    <property type="match status" value="1"/>
</dbReference>
<dbReference type="PANTHER" id="PTHR10758">
    <property type="entry name" value="26S PROTEASOME NON-ATPASE REGULATORY SUBUNIT 3/COP9 SIGNALOSOME COMPLEX SUBUNIT 3"/>
    <property type="match status" value="1"/>
</dbReference>
<accession>A0A1Z5J7P1</accession>
<dbReference type="GO" id="GO:0042176">
    <property type="term" value="P:regulation of protein catabolic process"/>
    <property type="evidence" value="ECO:0007669"/>
    <property type="project" value="InterPro"/>
</dbReference>
<evidence type="ECO:0000256" key="7">
    <source>
        <dbReference type="ARBA" id="ARBA00023065"/>
    </source>
</evidence>
<proteinExistence type="inferred from homology"/>
<dbReference type="SMART" id="SM00088">
    <property type="entry name" value="PINT"/>
    <property type="match status" value="1"/>
</dbReference>
<evidence type="ECO:0000256" key="1">
    <source>
        <dbReference type="ARBA" id="ARBA00004141"/>
    </source>
</evidence>
<dbReference type="SUPFAM" id="SSF81324">
    <property type="entry name" value="Voltage-gated potassium channels"/>
    <property type="match status" value="2"/>
</dbReference>
<reference evidence="14 15" key="1">
    <citation type="journal article" date="2015" name="Plant Cell">
        <title>Oil accumulation by the oleaginous diatom Fistulifera solaris as revealed by the genome and transcriptome.</title>
        <authorList>
            <person name="Tanaka T."/>
            <person name="Maeda Y."/>
            <person name="Veluchamy A."/>
            <person name="Tanaka M."/>
            <person name="Abida H."/>
            <person name="Marechal E."/>
            <person name="Bowler C."/>
            <person name="Muto M."/>
            <person name="Sunaga Y."/>
            <person name="Tanaka M."/>
            <person name="Yoshino T."/>
            <person name="Taniguchi T."/>
            <person name="Fukuda Y."/>
            <person name="Nemoto M."/>
            <person name="Matsumoto M."/>
            <person name="Wong P.S."/>
            <person name="Aburatani S."/>
            <person name="Fujibuchi W."/>
        </authorList>
    </citation>
    <scope>NUCLEOTIDE SEQUENCE [LARGE SCALE GENOMIC DNA]</scope>
    <source>
        <strain evidence="14 15">JPCC DA0580</strain>
    </source>
</reference>
<protein>
    <submittedName>
        <fullName evidence="14">26S proteasome regulatory subunit N3</fullName>
    </submittedName>
</protein>
<dbReference type="InterPro" id="IPR057985">
    <property type="entry name" value="TPR_PSMD3_N"/>
</dbReference>
<keyword evidence="4 10" id="KW-0812">Transmembrane</keyword>
<feature type="compositionally biased region" description="Acidic residues" evidence="11">
    <location>
        <begin position="999"/>
        <end position="1012"/>
    </location>
</feature>
<dbReference type="GO" id="GO:0008541">
    <property type="term" value="C:proteasome regulatory particle, lid subcomplex"/>
    <property type="evidence" value="ECO:0007669"/>
    <property type="project" value="TreeGrafter"/>
</dbReference>
<evidence type="ECO:0000259" key="13">
    <source>
        <dbReference type="PROSITE" id="PS50250"/>
    </source>
</evidence>
<evidence type="ECO:0000256" key="5">
    <source>
        <dbReference type="ARBA" id="ARBA00022942"/>
    </source>
</evidence>
<evidence type="ECO:0000256" key="11">
    <source>
        <dbReference type="SAM" id="MobiDB-lite"/>
    </source>
</evidence>
<dbReference type="InterPro" id="IPR050756">
    <property type="entry name" value="CSN3"/>
</dbReference>
<dbReference type="PRINTS" id="PR01333">
    <property type="entry name" value="2POREKCHANEL"/>
</dbReference>
<dbReference type="Proteomes" id="UP000198406">
    <property type="component" value="Unassembled WGS sequence"/>
</dbReference>
<keyword evidence="7 10" id="KW-0406">Ion transport</keyword>
<dbReference type="InterPro" id="IPR000717">
    <property type="entry name" value="PCI_dom"/>
</dbReference>
<dbReference type="Pfam" id="PF08375">
    <property type="entry name" value="Rpn3_C"/>
    <property type="match status" value="1"/>
</dbReference>
<keyword evidence="3 10" id="KW-0813">Transport</keyword>
<dbReference type="GO" id="GO:0005267">
    <property type="term" value="F:potassium channel activity"/>
    <property type="evidence" value="ECO:0007669"/>
    <property type="project" value="InterPro"/>
</dbReference>
<comment type="similarity">
    <text evidence="10">Belongs to the two pore domain potassium channel (TC 1.A.1.8) family.</text>
</comment>
<comment type="caution">
    <text evidence="14">The sequence shown here is derived from an EMBL/GenBank/DDBJ whole genome shotgun (WGS) entry which is preliminary data.</text>
</comment>
<dbReference type="GO" id="GO:0030234">
    <property type="term" value="F:enzyme regulator activity"/>
    <property type="evidence" value="ECO:0007669"/>
    <property type="project" value="InterPro"/>
</dbReference>
<dbReference type="Gene3D" id="1.10.287.70">
    <property type="match status" value="1"/>
</dbReference>
<organism evidence="14 15">
    <name type="scientific">Fistulifera solaris</name>
    <name type="common">Oleaginous diatom</name>
    <dbReference type="NCBI Taxonomy" id="1519565"/>
    <lineage>
        <taxon>Eukaryota</taxon>
        <taxon>Sar</taxon>
        <taxon>Stramenopiles</taxon>
        <taxon>Ochrophyta</taxon>
        <taxon>Bacillariophyta</taxon>
        <taxon>Bacillariophyceae</taxon>
        <taxon>Bacillariophycidae</taxon>
        <taxon>Naviculales</taxon>
        <taxon>Naviculaceae</taxon>
        <taxon>Fistulifera</taxon>
    </lineage>
</organism>
<dbReference type="GO" id="GO:0006511">
    <property type="term" value="P:ubiquitin-dependent protein catabolic process"/>
    <property type="evidence" value="ECO:0007669"/>
    <property type="project" value="TreeGrafter"/>
</dbReference>
<dbReference type="Pfam" id="PF01399">
    <property type="entry name" value="PCI"/>
    <property type="match status" value="1"/>
</dbReference>
<gene>
    <name evidence="14" type="ORF">FisN_11Lh041</name>
</gene>
<feature type="region of interest" description="Disordered" evidence="11">
    <location>
        <begin position="974"/>
        <end position="1012"/>
    </location>
</feature>
<sequence>MTRIHYPLETSNGWIGFLDAATVEENSRLHRNENVHPEEPIDDDVAENQADIINLKEEIQEEGHLSENDVENKAHEEKDDDDEKVLCLNCCCCRYFPRISLLFIGILFPLWTLISISTLFGIGLSVVESPHEVHLNDQFMASRTEILLFSSGAKNFTRQIPKICLKIFLEKSRQNNIEEIAKLIQSIYFNDSSYVPPLVDAANFTELVLINVTDLDEHMKECGLAADPVVERLLTSLLDAYQNLPGALTFNWIRCFDGTSEFFNVTNLRPDSQKKYYESVWETHQQELYKQFLEEEIERIQRFPDLEPTFNATAKFRAFNRSIHEATGGTGCDYNTAASVWFWFTVMTTMGYGNQAPATWQGRGLIFSLGFLSILMFGVILQRAGRVISALFDDVLSHLRLQILSKSWILCAIWGMIYFGYMTINAYYIKSWKLSRLGETFSLAEGYWFSFISFTTIGLGDIFIEPEVLIPVDMINLPFIYLLCNHSPSSLNSNLAYKTLALTEKKMVEDTNMTDAVDTAEPVTQRKKVEIELPPLEAAARRLERLLGGGLSDKDKILDFYANPVKVVRRWLGTSSGAADEATAEAVKACAAKVLDPSGPCGGGYKLLVSSQQTKSEETFLSMCSCREVESWLLSLAVRILWKQGSFSEALELSNKAVDIMVSHMEENSFHASTAPASSLFPLMARMYRLRALVAESINDANTSTMLRQDMAHAYNMATLRRDVDTQATLLNCMLRDLLKNSEVEQAEKLLSNSTFPETASNNQLCRYLYYSGRIQAMRLEYTSSYSNLSQCLRKAPTNTGIGFRIAAQRLLIAVQLLMGEIPERHVFFTTGMKQELGPYLSITQAVRCGDLAVFTKVISEQSARLQRDGTYTLISRLAHQVVKAGLRKLHMSYSRLSLQDVADRLGLPSAKSAEYVVAKAVRDGVLDATIHHEEGYVQSHDLVDVYSTKEPTEAFHRRIAYCLTTHNDAVKGMRYPPDAYKKQLEASRGNRRKRGEEKTDEELEDELDDEL</sequence>
<evidence type="ECO:0000313" key="14">
    <source>
        <dbReference type="EMBL" id="GAX09969.1"/>
    </source>
</evidence>
<dbReference type="SUPFAM" id="SSF46785">
    <property type="entry name" value="Winged helix' DNA-binding domain"/>
    <property type="match status" value="1"/>
</dbReference>
<comment type="subcellular location">
    <subcellularLocation>
        <location evidence="1">Membrane</location>
        <topology evidence="1">Multi-pass membrane protein</topology>
    </subcellularLocation>
</comment>
<dbReference type="OrthoDB" id="1713558at2759"/>
<dbReference type="InterPro" id="IPR003280">
    <property type="entry name" value="2pore_dom_K_chnl"/>
</dbReference>
<dbReference type="GO" id="GO:0016020">
    <property type="term" value="C:membrane"/>
    <property type="evidence" value="ECO:0007669"/>
    <property type="project" value="UniProtKB-SubCell"/>
</dbReference>
<keyword evidence="15" id="KW-1185">Reference proteome</keyword>